<feature type="compositionally biased region" description="Basic residues" evidence="1">
    <location>
        <begin position="10"/>
        <end position="24"/>
    </location>
</feature>
<dbReference type="EMBL" id="AY095314">
    <property type="protein sequence ID" value="AAM28359.1"/>
    <property type="molecule type" value="Genomic_DNA"/>
</dbReference>
<feature type="region of interest" description="Disordered" evidence="1">
    <location>
        <begin position="1"/>
        <end position="25"/>
    </location>
</feature>
<reference evidence="2 3" key="1">
    <citation type="journal article" date="2003" name="Virology">
        <title>The complete sequence of marine bacteriophage VpV262 infecting vibrio parahaemolyticus indicates that an ancestral component of a T7 viral supergroup is widespread in the marine environment.</title>
        <authorList>
            <person name="Hardies S.C."/>
            <person name="Comeau A.M."/>
            <person name="Serwer P."/>
            <person name="Suttle C.A."/>
        </authorList>
    </citation>
    <scope>NUCLEOTIDE SEQUENCE</scope>
</reference>
<proteinExistence type="predicted"/>
<dbReference type="RefSeq" id="NP_640272.1">
    <property type="nucleotide sequence ID" value="NC_003907.2"/>
</dbReference>
<name>Q8LT88_9CAUD</name>
<protein>
    <submittedName>
        <fullName evidence="2">Uncharacterized protein</fullName>
    </submittedName>
</protein>
<organism evidence="2 3">
    <name type="scientific">Vibrio phage VpV262</name>
    <dbReference type="NCBI Taxonomy" id="2907796"/>
    <lineage>
        <taxon>Viruses</taxon>
        <taxon>Duplodnaviria</taxon>
        <taxon>Heunggongvirae</taxon>
        <taxon>Uroviricota</taxon>
        <taxon>Caudoviricetes</taxon>
        <taxon>Zobellviridae</taxon>
        <taxon>Vipivirus</taxon>
        <taxon>Vipivirus canadense</taxon>
    </lineage>
</organism>
<evidence type="ECO:0000256" key="1">
    <source>
        <dbReference type="SAM" id="MobiDB-lite"/>
    </source>
</evidence>
<dbReference type="Proteomes" id="UP000001794">
    <property type="component" value="Segment"/>
</dbReference>
<evidence type="ECO:0000313" key="2">
    <source>
        <dbReference type="EMBL" id="AAM28359.1"/>
    </source>
</evidence>
<accession>Q8LT88</accession>
<keyword evidence="3" id="KW-1185">Reference proteome</keyword>
<sequence length="105" mass="12404">MRTNNQHYQSKGRKPAPKKQKKNANRMFFDPMVYVLDIIRKHFDEKAFLTHNQKHGHRVIKYRHTTGKRLVLGTPANSRLVYDFAFAEMDEEACEQLCQELGQVK</sequence>
<evidence type="ECO:0000313" key="3">
    <source>
        <dbReference type="Proteomes" id="UP000001794"/>
    </source>
</evidence>
<dbReference type="KEGG" id="vg:956029"/>
<dbReference type="GeneID" id="956029"/>